<evidence type="ECO:0000313" key="3">
    <source>
        <dbReference type="Proteomes" id="UP001562354"/>
    </source>
</evidence>
<evidence type="ECO:0000313" key="2">
    <source>
        <dbReference type="EMBL" id="KAL1302393.1"/>
    </source>
</evidence>
<dbReference type="PANTHER" id="PTHR34154:SF3">
    <property type="entry name" value="ALKALI-SENSITIVE LINKAGE PROTEIN 1"/>
    <property type="match status" value="1"/>
</dbReference>
<dbReference type="PANTHER" id="PTHR34154">
    <property type="entry name" value="ALKALI-SENSITIVE LINKAGE PROTEIN 1"/>
    <property type="match status" value="1"/>
</dbReference>
<dbReference type="EMBL" id="JBFMKM010000012">
    <property type="protein sequence ID" value="KAL1302393.1"/>
    <property type="molecule type" value="Genomic_DNA"/>
</dbReference>
<dbReference type="RefSeq" id="XP_069198669.1">
    <property type="nucleotide sequence ID" value="XM_069342164.1"/>
</dbReference>
<dbReference type="Pfam" id="PF11790">
    <property type="entry name" value="Glyco_hydro_cc"/>
    <property type="match status" value="1"/>
</dbReference>
<protein>
    <recommendedName>
        <fullName evidence="1">Asl1-like glycosyl hydrolase catalytic domain-containing protein</fullName>
    </recommendedName>
</protein>
<dbReference type="SUPFAM" id="SSF51445">
    <property type="entry name" value="(Trans)glycosidases"/>
    <property type="match status" value="1"/>
</dbReference>
<dbReference type="Gene3D" id="3.20.20.80">
    <property type="entry name" value="Glycosidases"/>
    <property type="match status" value="1"/>
</dbReference>
<sequence>MAHKRSISWSYQNTANPTTAAAINQLNFHGPIKSLSNWELWSPPELKNRLTFRPMVHDPSRFTSAEWASTSKSTRNAIIHFYNEPERIPVSPSDAAQAWTSKMLPLRHENRGNRLVSPSVAGDSAGASWLHKWMDMISSKDAAAHKPDFLGLHYYGTSSAAIIACLTSMHDKYHLPVIVSEWACTSRDEHEVLQFTVAMTDWMDRTDWVFEYTLFGLTAAPVDGFVSPAAQLMRGDRFTPLMRKYMDEVPMKL</sequence>
<dbReference type="GeneID" id="95976496"/>
<dbReference type="Proteomes" id="UP001562354">
    <property type="component" value="Unassembled WGS sequence"/>
</dbReference>
<dbReference type="InterPro" id="IPR017853">
    <property type="entry name" value="GH"/>
</dbReference>
<dbReference type="InterPro" id="IPR024655">
    <property type="entry name" value="Asl1_glyco_hydro_catalytic"/>
</dbReference>
<organism evidence="2 3">
    <name type="scientific">Neodothiora populina</name>
    <dbReference type="NCBI Taxonomy" id="2781224"/>
    <lineage>
        <taxon>Eukaryota</taxon>
        <taxon>Fungi</taxon>
        <taxon>Dikarya</taxon>
        <taxon>Ascomycota</taxon>
        <taxon>Pezizomycotina</taxon>
        <taxon>Dothideomycetes</taxon>
        <taxon>Dothideomycetidae</taxon>
        <taxon>Dothideales</taxon>
        <taxon>Dothioraceae</taxon>
        <taxon>Neodothiora</taxon>
    </lineage>
</organism>
<keyword evidence="3" id="KW-1185">Reference proteome</keyword>
<gene>
    <name evidence="2" type="ORF">AAFC00_002794</name>
</gene>
<name>A0ABR3P903_9PEZI</name>
<evidence type="ECO:0000259" key="1">
    <source>
        <dbReference type="Pfam" id="PF11790"/>
    </source>
</evidence>
<reference evidence="2 3" key="1">
    <citation type="submission" date="2024-07" db="EMBL/GenBank/DDBJ databases">
        <title>Draft sequence of the Neodothiora populina.</title>
        <authorList>
            <person name="Drown D.D."/>
            <person name="Schuette U.S."/>
            <person name="Buechlein A.B."/>
            <person name="Rusch D.R."/>
            <person name="Winton L.W."/>
            <person name="Adams G.A."/>
        </authorList>
    </citation>
    <scope>NUCLEOTIDE SEQUENCE [LARGE SCALE GENOMIC DNA]</scope>
    <source>
        <strain evidence="2 3">CPC 39397</strain>
    </source>
</reference>
<dbReference type="InterPro" id="IPR053183">
    <property type="entry name" value="ASL1"/>
</dbReference>
<comment type="caution">
    <text evidence="2">The sequence shown here is derived from an EMBL/GenBank/DDBJ whole genome shotgun (WGS) entry which is preliminary data.</text>
</comment>
<accession>A0ABR3P903</accession>
<feature type="domain" description="Asl1-like glycosyl hydrolase catalytic" evidence="1">
    <location>
        <begin position="28"/>
        <end position="245"/>
    </location>
</feature>
<proteinExistence type="predicted"/>